<dbReference type="Pfam" id="PF13458">
    <property type="entry name" value="Peripla_BP_6"/>
    <property type="match status" value="1"/>
</dbReference>
<proteinExistence type="inferred from homology"/>
<organism evidence="4 5">
    <name type="scientific">Hwangdonia lutea</name>
    <dbReference type="NCBI Taxonomy" id="3075823"/>
    <lineage>
        <taxon>Bacteria</taxon>
        <taxon>Pseudomonadati</taxon>
        <taxon>Bacteroidota</taxon>
        <taxon>Flavobacteriia</taxon>
        <taxon>Flavobacteriales</taxon>
        <taxon>Flavobacteriaceae</taxon>
        <taxon>Hwangdonia</taxon>
    </lineage>
</organism>
<dbReference type="InterPro" id="IPR028082">
    <property type="entry name" value="Peripla_BP_I"/>
</dbReference>
<dbReference type="PANTHER" id="PTHR30483:SF6">
    <property type="entry name" value="PERIPLASMIC BINDING PROTEIN OF ABC TRANSPORTER FOR NATURAL AMINO ACIDS"/>
    <property type="match status" value="1"/>
</dbReference>
<protein>
    <submittedName>
        <fullName evidence="4">ABC transporter substrate-binding protein</fullName>
    </submittedName>
</protein>
<dbReference type="AlphaFoldDB" id="A0AA97HPL9"/>
<dbReference type="KEGG" id="hws:RNZ46_12365"/>
<dbReference type="InterPro" id="IPR051010">
    <property type="entry name" value="BCAA_transport"/>
</dbReference>
<evidence type="ECO:0000313" key="4">
    <source>
        <dbReference type="EMBL" id="WOD42782.1"/>
    </source>
</evidence>
<dbReference type="Gene3D" id="3.40.50.2300">
    <property type="match status" value="2"/>
</dbReference>
<evidence type="ECO:0000313" key="5">
    <source>
        <dbReference type="Proteomes" id="UP001302486"/>
    </source>
</evidence>
<comment type="similarity">
    <text evidence="1">Belongs to the leucine-binding protein family.</text>
</comment>
<evidence type="ECO:0000259" key="3">
    <source>
        <dbReference type="Pfam" id="PF13458"/>
    </source>
</evidence>
<evidence type="ECO:0000256" key="2">
    <source>
        <dbReference type="ARBA" id="ARBA00022729"/>
    </source>
</evidence>
<name>A0AA97HPL9_9FLAO</name>
<evidence type="ECO:0000256" key="1">
    <source>
        <dbReference type="ARBA" id="ARBA00010062"/>
    </source>
</evidence>
<dbReference type="SUPFAM" id="SSF53822">
    <property type="entry name" value="Periplasmic binding protein-like I"/>
    <property type="match status" value="1"/>
</dbReference>
<dbReference type="RefSeq" id="WP_316982473.1">
    <property type="nucleotide sequence ID" value="NZ_CP136521.1"/>
</dbReference>
<dbReference type="EMBL" id="CP136521">
    <property type="protein sequence ID" value="WOD42782.1"/>
    <property type="molecule type" value="Genomic_DNA"/>
</dbReference>
<sequence>MKSIYIFLITLLIATSFNSCDTSKIEEINIGYIGPLSVRATDLGVDPSKAMQLAVEQYNVSRLDNEPKVNLFIEDDKWEKDNAIPAYKNLRDKHNIDVLFISNTDGTVAVQDKIIEDKVILINPLNNDKLLSSLNKNTFNIAKSTEEANGLVAIRLIELGFKKVALFQYPNDFMTRGANEVKRLLEDHNLHLKIITTDKGQVDFTSQLQALKEANYDAYVFFGYKEFGFAMKQARELGIIAPFFGSTVLLDPEFYTNSEGAIVDTEYPFFTISDGNYILANEFLTAFKNRYGKKPTSIWPPMQAYDAMNLVLTQLRNINKDKKKDQSFDDWLRTSLYRVHYFQGICGNIAITNEGASKGIYFSLYKYESKKNPTVKVKR</sequence>
<dbReference type="InterPro" id="IPR028081">
    <property type="entry name" value="Leu-bd"/>
</dbReference>
<dbReference type="Proteomes" id="UP001302486">
    <property type="component" value="Chromosome"/>
</dbReference>
<keyword evidence="5" id="KW-1185">Reference proteome</keyword>
<feature type="domain" description="Leucine-binding protein" evidence="3">
    <location>
        <begin position="27"/>
        <end position="354"/>
    </location>
</feature>
<keyword evidence="2" id="KW-0732">Signal</keyword>
<reference evidence="5" key="1">
    <citation type="submission" date="2024-06" db="EMBL/GenBank/DDBJ databases">
        <title>Hwangdonia haimaensis gen. nov., sp. nov., a member of the family Flavobacteriaceae isolated from the haima cold seep.</title>
        <authorList>
            <person name="Li J."/>
        </authorList>
    </citation>
    <scope>NUCLEOTIDE SEQUENCE [LARGE SCALE GENOMIC DNA]</scope>
    <source>
        <strain evidence="5">SCSIO 19198</strain>
    </source>
</reference>
<dbReference type="PANTHER" id="PTHR30483">
    <property type="entry name" value="LEUCINE-SPECIFIC-BINDING PROTEIN"/>
    <property type="match status" value="1"/>
</dbReference>
<gene>
    <name evidence="4" type="ORF">RNZ46_12365</name>
</gene>
<accession>A0AA97HPL9</accession>